<dbReference type="RefSeq" id="WP_197203234.1">
    <property type="nucleotide sequence ID" value="NZ_SJPL01000001.1"/>
</dbReference>
<keyword evidence="5" id="KW-1185">Reference proteome</keyword>
<evidence type="ECO:0000256" key="1">
    <source>
        <dbReference type="ARBA" id="ARBA00034120"/>
    </source>
</evidence>
<dbReference type="PANTHER" id="PTHR34047">
    <property type="entry name" value="NUCLEAR INTRON MATURASE 1, MITOCHONDRIAL-RELATED"/>
    <property type="match status" value="1"/>
</dbReference>
<dbReference type="PROSITE" id="PS50878">
    <property type="entry name" value="RT_POL"/>
    <property type="match status" value="1"/>
</dbReference>
<dbReference type="SUPFAM" id="SSF56672">
    <property type="entry name" value="DNA/RNA polymerases"/>
    <property type="match status" value="1"/>
</dbReference>
<dbReference type="AlphaFoldDB" id="A0A5C5Y0Q1"/>
<dbReference type="CDD" id="cd01651">
    <property type="entry name" value="RT_G2_intron"/>
    <property type="match status" value="1"/>
</dbReference>
<organism evidence="4 5">
    <name type="scientific">Crateriforma conspicua</name>
    <dbReference type="NCBI Taxonomy" id="2527996"/>
    <lineage>
        <taxon>Bacteria</taxon>
        <taxon>Pseudomonadati</taxon>
        <taxon>Planctomycetota</taxon>
        <taxon>Planctomycetia</taxon>
        <taxon>Planctomycetales</taxon>
        <taxon>Planctomycetaceae</taxon>
        <taxon>Crateriforma</taxon>
    </lineage>
</organism>
<feature type="domain" description="Reverse transcriptase" evidence="3">
    <location>
        <begin position="119"/>
        <end position="369"/>
    </location>
</feature>
<name>A0A5C5Y0Q1_9PLAN</name>
<comment type="similarity">
    <text evidence="1">Belongs to the bacterial reverse transcriptase family.</text>
</comment>
<reference evidence="4 5" key="1">
    <citation type="submission" date="2019-02" db="EMBL/GenBank/DDBJ databases">
        <title>Deep-cultivation of Planctomycetes and their phenomic and genomic characterization uncovers novel biology.</title>
        <authorList>
            <person name="Wiegand S."/>
            <person name="Jogler M."/>
            <person name="Boedeker C."/>
            <person name="Pinto D."/>
            <person name="Vollmers J."/>
            <person name="Rivas-Marin E."/>
            <person name="Kohn T."/>
            <person name="Peeters S.H."/>
            <person name="Heuer A."/>
            <person name="Rast P."/>
            <person name="Oberbeckmann S."/>
            <person name="Bunk B."/>
            <person name="Jeske O."/>
            <person name="Meyerdierks A."/>
            <person name="Storesund J.E."/>
            <person name="Kallscheuer N."/>
            <person name="Luecker S."/>
            <person name="Lage O.M."/>
            <person name="Pohl T."/>
            <person name="Merkel B.J."/>
            <person name="Hornburger P."/>
            <person name="Mueller R.-W."/>
            <person name="Bruemmer F."/>
            <person name="Labrenz M."/>
            <person name="Spormann A.M."/>
            <person name="Op Den Camp H."/>
            <person name="Overmann J."/>
            <person name="Amann R."/>
            <person name="Jetten M.S.M."/>
            <person name="Mascher T."/>
            <person name="Medema M.H."/>
            <person name="Devos D.P."/>
            <person name="Kaster A.-K."/>
            <person name="Ovreas L."/>
            <person name="Rohde M."/>
            <person name="Galperin M.Y."/>
            <person name="Jogler C."/>
        </authorList>
    </citation>
    <scope>NUCLEOTIDE SEQUENCE [LARGE SCALE GENOMIC DNA]</scope>
    <source>
        <strain evidence="4 5">Pan14r</strain>
    </source>
</reference>
<comment type="caution">
    <text evidence="4">The sequence shown here is derived from an EMBL/GenBank/DDBJ whole genome shotgun (WGS) entry which is preliminary data.</text>
</comment>
<dbReference type="InterPro" id="IPR000477">
    <property type="entry name" value="RT_dom"/>
</dbReference>
<evidence type="ECO:0000256" key="2">
    <source>
        <dbReference type="SAM" id="MobiDB-lite"/>
    </source>
</evidence>
<feature type="region of interest" description="Disordered" evidence="2">
    <location>
        <begin position="1"/>
        <end position="63"/>
    </location>
</feature>
<dbReference type="Pfam" id="PF00078">
    <property type="entry name" value="RVT_1"/>
    <property type="match status" value="1"/>
</dbReference>
<dbReference type="InterPro" id="IPR051083">
    <property type="entry name" value="GrpII_Intron_Splice-Mob/Def"/>
</dbReference>
<dbReference type="PANTHER" id="PTHR34047:SF8">
    <property type="entry name" value="PROTEIN YKFC"/>
    <property type="match status" value="1"/>
</dbReference>
<dbReference type="NCBIfam" id="TIGR04416">
    <property type="entry name" value="group_II_RT_mat"/>
    <property type="match status" value="1"/>
</dbReference>
<gene>
    <name evidence="4" type="primary">ltrA_2</name>
    <name evidence="4" type="ORF">Pan14r_04630</name>
</gene>
<feature type="compositionally biased region" description="Basic and acidic residues" evidence="2">
    <location>
        <begin position="29"/>
        <end position="40"/>
    </location>
</feature>
<dbReference type="InterPro" id="IPR043502">
    <property type="entry name" value="DNA/RNA_pol_sf"/>
</dbReference>
<evidence type="ECO:0000259" key="3">
    <source>
        <dbReference type="PROSITE" id="PS50878"/>
    </source>
</evidence>
<sequence length="497" mass="57410">MNADGKSDGFVVPPTRMNNAGAEPSAESAEGREPTKKNADQTDVSRAPKRKRGRSYGLAGVRETARSQPELKFTSLLHHVNENLLTEAFFDLKKTAAVGVDVVTWHDYEQGLEDRIADLHGRVHRGSYRAKPSKRIYITKADGRERPIGIASLEDKVVQKAVGWVLQCIYEQDFLGFSYGFRPGRSQHKALDALSVALTSKKVNWVLDADVKGFFDNMNHDWLMKFLEHRIADKRVLRLIGKWLRAGVSDDGEWSETKVGTPQGAVISPLLANIYLHYVLDLWIQSWRNRRGRGDMVIIRFADDFVVGFQHKYEAEAFLEELRERFAKFSLELHGQKTRLIEFGRFAMSNRKERGEGRPETFDFLGFTHRCDVTRSHGWFTIRRETIAKRMRATLAAIKAKLRQRRHWPVGVVGRWLARVMRGWLNYHAVPGNMVRLQQFRNEVAKLWLAVLRRRSQRSTWTWTRMQRLARKHLPTPRILHSYPQQNFHARFDVGAG</sequence>
<evidence type="ECO:0000313" key="4">
    <source>
        <dbReference type="EMBL" id="TWT68221.1"/>
    </source>
</evidence>
<accession>A0A5C5Y0Q1</accession>
<evidence type="ECO:0000313" key="5">
    <source>
        <dbReference type="Proteomes" id="UP000317238"/>
    </source>
</evidence>
<proteinExistence type="inferred from homology"/>
<protein>
    <submittedName>
        <fullName evidence="4">Group II intron-encoded protein LtrA</fullName>
    </submittedName>
</protein>
<dbReference type="Proteomes" id="UP000317238">
    <property type="component" value="Unassembled WGS sequence"/>
</dbReference>
<dbReference type="EMBL" id="SJPL01000001">
    <property type="protein sequence ID" value="TWT68221.1"/>
    <property type="molecule type" value="Genomic_DNA"/>
</dbReference>
<dbReference type="InterPro" id="IPR030931">
    <property type="entry name" value="Group_II_RT_mat"/>
</dbReference>